<reference evidence="1 2" key="1">
    <citation type="submission" date="2017-02" db="EMBL/GenBank/DDBJ databases">
        <title>Whole genome sequencing of Rhodanobacter lindaniclasticus DSM 17932.</title>
        <authorList>
            <person name="Kumar S."/>
            <person name="Patil P."/>
            <person name="Patil P.B."/>
        </authorList>
    </citation>
    <scope>NUCLEOTIDE SEQUENCE [LARGE SCALE GENOMIC DNA]</scope>
    <source>
        <strain evidence="1 2">DSM 17932</strain>
    </source>
</reference>
<dbReference type="AlphaFoldDB" id="A0A4V3USL4"/>
<name>A0A4V3USL4_9GAMM</name>
<keyword evidence="2" id="KW-1185">Reference proteome</keyword>
<evidence type="ECO:0000313" key="2">
    <source>
        <dbReference type="Proteomes" id="UP000306317"/>
    </source>
</evidence>
<organism evidence="1 2">
    <name type="scientific">Rhodanobacter lindaniclasticus</name>
    <dbReference type="NCBI Taxonomy" id="75310"/>
    <lineage>
        <taxon>Bacteria</taxon>
        <taxon>Pseudomonadati</taxon>
        <taxon>Pseudomonadota</taxon>
        <taxon>Gammaproteobacteria</taxon>
        <taxon>Lysobacterales</taxon>
        <taxon>Rhodanobacteraceae</taxon>
        <taxon>Rhodanobacter</taxon>
    </lineage>
</organism>
<dbReference type="SUPFAM" id="SSF55729">
    <property type="entry name" value="Acyl-CoA N-acyltransferases (Nat)"/>
    <property type="match status" value="1"/>
</dbReference>
<comment type="caution">
    <text evidence="1">The sequence shown here is derived from an EMBL/GenBank/DDBJ whole genome shotgun (WGS) entry which is preliminary data.</text>
</comment>
<sequence length="366" mass="40954">MAAALDTSFMEATETTPDDRYETIEGHLERDRETVLGLWRGNIGWQDQLDRMYDVFYLNCPYEKPLLQLLRHRASNEIVGTVGMGARAVLWRGSEQVVGCASHFVVRREHRSLKPAVALLRSLLETSLQRFPFVYGMSNERGGAVCKRAGLAVPTQLQRHVKPLRYRGYATRLLPGPLGRLGGSLLDSALAAGRQLGKPLRRTGLHAHWSDTIDPRMQQMWERSERGDGFSTVRTTSMLRWRFLDLPAIDRRFLLVAPAPGAPLLAWFVCETNVRAPRFMTVTDAWFAGGAHNADRRAIRELGRMGYAAGYDAIEMRLTAAPAALGAWRAEGFVTRGQQPFFVHGLDPREGDIGTTAHITDIEQDG</sequence>
<dbReference type="InterPro" id="IPR016181">
    <property type="entry name" value="Acyl_CoA_acyltransferase"/>
</dbReference>
<dbReference type="Proteomes" id="UP000306317">
    <property type="component" value="Unassembled WGS sequence"/>
</dbReference>
<gene>
    <name evidence="1" type="ORF">B1991_09770</name>
</gene>
<proteinExistence type="predicted"/>
<accession>A0A4V3USL4</accession>
<dbReference type="EMBL" id="MWIO01000027">
    <property type="protein sequence ID" value="THD07201.1"/>
    <property type="molecule type" value="Genomic_DNA"/>
</dbReference>
<protein>
    <submittedName>
        <fullName evidence="1">Uncharacterized protein</fullName>
    </submittedName>
</protein>
<evidence type="ECO:0000313" key="1">
    <source>
        <dbReference type="EMBL" id="THD07201.1"/>
    </source>
</evidence>